<dbReference type="InterPro" id="IPR036097">
    <property type="entry name" value="HisK_dim/P_sf"/>
</dbReference>
<dbReference type="InterPro" id="IPR005467">
    <property type="entry name" value="His_kinase_dom"/>
</dbReference>
<dbReference type="Pfam" id="PF08447">
    <property type="entry name" value="PAS_3"/>
    <property type="match status" value="1"/>
</dbReference>
<evidence type="ECO:0000256" key="14">
    <source>
        <dbReference type="SAM" id="Phobius"/>
    </source>
</evidence>
<name>A0ABW6IIT3_9CYAN</name>
<dbReference type="InterPro" id="IPR004358">
    <property type="entry name" value="Sig_transdc_His_kin-like_C"/>
</dbReference>
<dbReference type="CDD" id="cd17546">
    <property type="entry name" value="REC_hyHK_CKI1_RcsC-like"/>
    <property type="match status" value="1"/>
</dbReference>
<comment type="caution">
    <text evidence="19">The sequence shown here is derived from an EMBL/GenBank/DDBJ whole genome shotgun (WGS) entry which is preliminary data.</text>
</comment>
<keyword evidence="11 14" id="KW-0472">Membrane</keyword>
<dbReference type="EC" id="2.7.13.3" evidence="3"/>
<dbReference type="CDD" id="cd00082">
    <property type="entry name" value="HisKA"/>
    <property type="match status" value="1"/>
</dbReference>
<feature type="coiled-coil region" evidence="13">
    <location>
        <begin position="429"/>
        <end position="456"/>
    </location>
</feature>
<evidence type="ECO:0000313" key="20">
    <source>
        <dbReference type="Proteomes" id="UP001600165"/>
    </source>
</evidence>
<dbReference type="PROSITE" id="PS50113">
    <property type="entry name" value="PAC"/>
    <property type="match status" value="2"/>
</dbReference>
<dbReference type="Gene3D" id="6.10.340.10">
    <property type="match status" value="1"/>
</dbReference>
<keyword evidence="5 12" id="KW-0597">Phosphoprotein</keyword>
<dbReference type="RefSeq" id="WP_377967546.1">
    <property type="nucleotide sequence ID" value="NZ_JBHZOL010000100.1"/>
</dbReference>
<dbReference type="PROSITE" id="PS50110">
    <property type="entry name" value="RESPONSE_REGULATORY"/>
    <property type="match status" value="1"/>
</dbReference>
<dbReference type="PROSITE" id="PS50112">
    <property type="entry name" value="PAS"/>
    <property type="match status" value="2"/>
</dbReference>
<dbReference type="Gene3D" id="3.40.50.2300">
    <property type="match status" value="1"/>
</dbReference>
<dbReference type="Proteomes" id="UP001600165">
    <property type="component" value="Unassembled WGS sequence"/>
</dbReference>
<evidence type="ECO:0000259" key="17">
    <source>
        <dbReference type="PROSITE" id="PS50112"/>
    </source>
</evidence>
<keyword evidence="8" id="KW-0418">Kinase</keyword>
<dbReference type="InterPro" id="IPR011006">
    <property type="entry name" value="CheY-like_superfamily"/>
</dbReference>
<dbReference type="Gene3D" id="3.30.565.10">
    <property type="entry name" value="Histidine kinase-like ATPase, C-terminal domain"/>
    <property type="match status" value="1"/>
</dbReference>
<dbReference type="PANTHER" id="PTHR43047">
    <property type="entry name" value="TWO-COMPONENT HISTIDINE PROTEIN KINASE"/>
    <property type="match status" value="1"/>
</dbReference>
<dbReference type="SMART" id="SM00086">
    <property type="entry name" value="PAC"/>
    <property type="match status" value="3"/>
</dbReference>
<evidence type="ECO:0000259" key="16">
    <source>
        <dbReference type="PROSITE" id="PS50110"/>
    </source>
</evidence>
<feature type="domain" description="PAC" evidence="18">
    <location>
        <begin position="530"/>
        <end position="585"/>
    </location>
</feature>
<evidence type="ECO:0000256" key="6">
    <source>
        <dbReference type="ARBA" id="ARBA00022679"/>
    </source>
</evidence>
<keyword evidence="20" id="KW-1185">Reference proteome</keyword>
<dbReference type="InterPro" id="IPR003594">
    <property type="entry name" value="HATPase_dom"/>
</dbReference>
<evidence type="ECO:0000256" key="1">
    <source>
        <dbReference type="ARBA" id="ARBA00000085"/>
    </source>
</evidence>
<dbReference type="SUPFAM" id="SSF55874">
    <property type="entry name" value="ATPase domain of HSP90 chaperone/DNA topoisomerase II/histidine kinase"/>
    <property type="match status" value="1"/>
</dbReference>
<keyword evidence="7 14" id="KW-0812">Transmembrane</keyword>
<dbReference type="NCBIfam" id="TIGR00229">
    <property type="entry name" value="sensory_box"/>
    <property type="match status" value="2"/>
</dbReference>
<dbReference type="CDD" id="cd00130">
    <property type="entry name" value="PAS"/>
    <property type="match status" value="2"/>
</dbReference>
<dbReference type="SMART" id="SM00387">
    <property type="entry name" value="HATPase_c"/>
    <property type="match status" value="1"/>
</dbReference>
<evidence type="ECO:0000259" key="18">
    <source>
        <dbReference type="PROSITE" id="PS50113"/>
    </source>
</evidence>
<accession>A0ABW6IIT3</accession>
<evidence type="ECO:0000256" key="7">
    <source>
        <dbReference type="ARBA" id="ARBA00022692"/>
    </source>
</evidence>
<evidence type="ECO:0000256" key="5">
    <source>
        <dbReference type="ARBA" id="ARBA00022553"/>
    </source>
</evidence>
<sequence length="1229" mass="136510">MRIALRNLLITAFIAQVAGITAVVGYLSYQSGRSAVQVLAHQLMEETGDRIAQKLDDYLQTAQLLNQLNATDLILNPADLDNLERLHRRLILQHQQVTFVTSLLFGTPQGDFRTIHRVSPYEAGVEDSNDIAYPFEAGVSATVAGQQQLDLYGIDAEGNLTQYLTTLADFDVRDRTWYQEAVKTGQAGWSAPFQIGQTNVLAINAYQPVYGDGNELLGVFAVNLSLNSISDFLQSLQVSQSGEVFIFDAERLLVAASVPELFYSTRLDETGRLKFERLSAAVSNNALLRDSYRALQSQFGDLRSIQSRQQLSLEVNASFQTQKPRQRYFLQAIPYQNGPGLDWLIVVAVPESDFMADIHANVYRTAWLCGLALIGTAAIGVWLARRITQPLLDLELATQTFAAGLPVSLTKSTKIREVSSLQQQFGQMMPQIEAASAQLRKNEQELEQRVAAQTKAISDRNSQLFQAMSGGLLVCWEHHVATQQVTGFGSIANEVWQSDSWQISVKSALALIYAADRRGVMAACQQAIALGGEFEFENRIVVNGEIRWVLIKGQALCDVGDQVTRLVGVAINISQRKQAEMALQASKAELQLVTDSIAGCIAYVDTDRRYRFVNKTYEAWFNCRQEDILGQQVQTVFGEQGYARIKPYLDRVLAGENVTYEAELLFPTGHRHTSVSLVPDFNQQSEVVGFHALTVDISDRKQVELALQASQTQLQLITDAVPGCIAYVDAQRHYRFVNRAYGLWFNCRKEDIVGKSLIEVFGPERYAYIQPYVDRVLTGETVHYEAKIEFPSGMRHTSVELVPDFDQAEVIGYYVLVTDISALKQAETELSAAKEAAEAANRAKDIFIANMSHELRSPLNGILGFARLLKDGSIPLAEQHNYANIIERSGDHLLSIINQLLDLAKVEANKITLDLGIVDLPGLLTDLQNLFSLKAQSKQLELVVQCQPDVPSLIRTDNMKLRQILINLLDNAIKFTDSGRVRLQVSRSAVQPVTEQLRLQFEVADTGIGLSPQDQAQIFQAFSQVQTSTKLPQGTGLGLVISRRFAQLMGGDLTCRSQAANGTTFAFDILADIVPTATLLRQTPERRVMGLAPGQPRLRLLVVDDNAVNRLLLIKVLAVLAPDVQEATNGQKAVALWQSWQPDLIWMDLRMPEMDGYEATRQIRQRERCDSSGQRVPIIAISAMGTSTSPEAAIAAGCDDFIQKPFKRSQVFDCLQRYLAVQYLYAESP</sequence>
<comment type="catalytic activity">
    <reaction evidence="1">
        <text>ATP + protein L-histidine = ADP + protein N-phospho-L-histidine.</text>
        <dbReference type="EC" id="2.7.13.3"/>
    </reaction>
</comment>
<dbReference type="InterPro" id="IPR033479">
    <property type="entry name" value="dCache_1"/>
</dbReference>
<feature type="domain" description="PAC" evidence="18">
    <location>
        <begin position="658"/>
        <end position="709"/>
    </location>
</feature>
<dbReference type="Pfam" id="PF00512">
    <property type="entry name" value="HisKA"/>
    <property type="match status" value="1"/>
</dbReference>
<dbReference type="EMBL" id="JBHZOL010000100">
    <property type="protein sequence ID" value="MFE4108131.1"/>
    <property type="molecule type" value="Genomic_DNA"/>
</dbReference>
<evidence type="ECO:0000256" key="8">
    <source>
        <dbReference type="ARBA" id="ARBA00022777"/>
    </source>
</evidence>
<dbReference type="InterPro" id="IPR001789">
    <property type="entry name" value="Sig_transdc_resp-reg_receiver"/>
</dbReference>
<dbReference type="InterPro" id="IPR000700">
    <property type="entry name" value="PAS-assoc_C"/>
</dbReference>
<dbReference type="PRINTS" id="PR00344">
    <property type="entry name" value="BCTRLSENSOR"/>
</dbReference>
<dbReference type="InterPro" id="IPR035965">
    <property type="entry name" value="PAS-like_dom_sf"/>
</dbReference>
<dbReference type="SMART" id="SM00448">
    <property type="entry name" value="REC"/>
    <property type="match status" value="1"/>
</dbReference>
<organism evidence="19 20">
    <name type="scientific">Almyronema epifaneia S1</name>
    <dbReference type="NCBI Taxonomy" id="2991925"/>
    <lineage>
        <taxon>Bacteria</taxon>
        <taxon>Bacillati</taxon>
        <taxon>Cyanobacteriota</taxon>
        <taxon>Cyanophyceae</taxon>
        <taxon>Nodosilineales</taxon>
        <taxon>Nodosilineaceae</taxon>
        <taxon>Almyronema</taxon>
        <taxon>Almyronema epifaneia</taxon>
    </lineage>
</organism>
<feature type="transmembrane region" description="Helical" evidence="14">
    <location>
        <begin position="7"/>
        <end position="29"/>
    </location>
</feature>
<dbReference type="SUPFAM" id="SSF47384">
    <property type="entry name" value="Homodimeric domain of signal transducing histidine kinase"/>
    <property type="match status" value="1"/>
</dbReference>
<feature type="domain" description="Response regulatory" evidence="16">
    <location>
        <begin position="1099"/>
        <end position="1219"/>
    </location>
</feature>
<evidence type="ECO:0000256" key="12">
    <source>
        <dbReference type="PROSITE-ProRule" id="PRU00169"/>
    </source>
</evidence>
<dbReference type="PANTHER" id="PTHR43047:SF64">
    <property type="entry name" value="HISTIDINE KINASE CONTAINING CHEY-HOMOLOGOUS RECEIVER DOMAIN AND PAS DOMAIN-RELATED"/>
    <property type="match status" value="1"/>
</dbReference>
<dbReference type="InterPro" id="IPR001610">
    <property type="entry name" value="PAC"/>
</dbReference>
<keyword evidence="10" id="KW-0902">Two-component regulatory system</keyword>
<evidence type="ECO:0000259" key="15">
    <source>
        <dbReference type="PROSITE" id="PS50109"/>
    </source>
</evidence>
<dbReference type="InterPro" id="IPR013656">
    <property type="entry name" value="PAS_4"/>
</dbReference>
<dbReference type="CDD" id="cd16922">
    <property type="entry name" value="HATPase_EvgS-ArcB-TorS-like"/>
    <property type="match status" value="1"/>
</dbReference>
<reference evidence="19 20" key="1">
    <citation type="submission" date="2024-10" db="EMBL/GenBank/DDBJ databases">
        <authorList>
            <person name="Ratan Roy A."/>
            <person name="Morales Sandoval P.H."/>
            <person name="De Los Santos Villalobos S."/>
            <person name="Chakraborty S."/>
            <person name="Mukherjee J."/>
        </authorList>
    </citation>
    <scope>NUCLEOTIDE SEQUENCE [LARGE SCALE GENOMIC DNA]</scope>
    <source>
        <strain evidence="19 20">S1</strain>
    </source>
</reference>
<evidence type="ECO:0000256" key="3">
    <source>
        <dbReference type="ARBA" id="ARBA00012438"/>
    </source>
</evidence>
<feature type="domain" description="PAS" evidence="17">
    <location>
        <begin position="710"/>
        <end position="780"/>
    </location>
</feature>
<dbReference type="Pfam" id="PF02743">
    <property type="entry name" value="dCache_1"/>
    <property type="match status" value="1"/>
</dbReference>
<protein>
    <recommendedName>
        <fullName evidence="3">histidine kinase</fullName>
        <ecNumber evidence="3">2.7.13.3</ecNumber>
    </recommendedName>
</protein>
<dbReference type="SUPFAM" id="SSF55785">
    <property type="entry name" value="PYP-like sensor domain (PAS domain)"/>
    <property type="match status" value="3"/>
</dbReference>
<dbReference type="InterPro" id="IPR036890">
    <property type="entry name" value="HATPase_C_sf"/>
</dbReference>
<proteinExistence type="predicted"/>
<evidence type="ECO:0000313" key="19">
    <source>
        <dbReference type="EMBL" id="MFE4108131.1"/>
    </source>
</evidence>
<feature type="modified residue" description="4-aspartylphosphate" evidence="12">
    <location>
        <position position="1148"/>
    </location>
</feature>
<dbReference type="PROSITE" id="PS50109">
    <property type="entry name" value="HIS_KIN"/>
    <property type="match status" value="1"/>
</dbReference>
<evidence type="ECO:0000256" key="10">
    <source>
        <dbReference type="ARBA" id="ARBA00023012"/>
    </source>
</evidence>
<evidence type="ECO:0000256" key="4">
    <source>
        <dbReference type="ARBA" id="ARBA00022475"/>
    </source>
</evidence>
<keyword evidence="4" id="KW-1003">Cell membrane</keyword>
<dbReference type="InterPro" id="IPR000014">
    <property type="entry name" value="PAS"/>
</dbReference>
<dbReference type="Pfam" id="PF00072">
    <property type="entry name" value="Response_reg"/>
    <property type="match status" value="1"/>
</dbReference>
<evidence type="ECO:0000256" key="11">
    <source>
        <dbReference type="ARBA" id="ARBA00023136"/>
    </source>
</evidence>
<keyword evidence="9 14" id="KW-1133">Transmembrane helix</keyword>
<evidence type="ECO:0000256" key="2">
    <source>
        <dbReference type="ARBA" id="ARBA00004651"/>
    </source>
</evidence>
<feature type="domain" description="PAS" evidence="17">
    <location>
        <begin position="586"/>
        <end position="656"/>
    </location>
</feature>
<dbReference type="SMART" id="SM00091">
    <property type="entry name" value="PAS"/>
    <property type="match status" value="2"/>
</dbReference>
<keyword evidence="13" id="KW-0175">Coiled coil</keyword>
<evidence type="ECO:0000256" key="9">
    <source>
        <dbReference type="ARBA" id="ARBA00022989"/>
    </source>
</evidence>
<dbReference type="Gene3D" id="3.30.450.20">
    <property type="entry name" value="PAS domain"/>
    <property type="match status" value="4"/>
</dbReference>
<keyword evidence="6" id="KW-0808">Transferase</keyword>
<comment type="subcellular location">
    <subcellularLocation>
        <location evidence="2">Cell membrane</location>
        <topology evidence="2">Multi-pass membrane protein</topology>
    </subcellularLocation>
</comment>
<dbReference type="SUPFAM" id="SSF52172">
    <property type="entry name" value="CheY-like"/>
    <property type="match status" value="1"/>
</dbReference>
<dbReference type="InterPro" id="IPR013655">
    <property type="entry name" value="PAS_fold_3"/>
</dbReference>
<evidence type="ECO:0000256" key="13">
    <source>
        <dbReference type="SAM" id="Coils"/>
    </source>
</evidence>
<dbReference type="Gene3D" id="1.10.287.130">
    <property type="match status" value="1"/>
</dbReference>
<dbReference type="InterPro" id="IPR003661">
    <property type="entry name" value="HisK_dim/P_dom"/>
</dbReference>
<feature type="domain" description="Histidine kinase" evidence="15">
    <location>
        <begin position="850"/>
        <end position="1073"/>
    </location>
</feature>
<dbReference type="Pfam" id="PF02518">
    <property type="entry name" value="HATPase_c"/>
    <property type="match status" value="1"/>
</dbReference>
<dbReference type="SMART" id="SM00388">
    <property type="entry name" value="HisKA"/>
    <property type="match status" value="1"/>
</dbReference>
<dbReference type="Pfam" id="PF08448">
    <property type="entry name" value="PAS_4"/>
    <property type="match status" value="2"/>
</dbReference>
<gene>
    <name evidence="19" type="ORF">ACFVKH_17750</name>
</gene>